<dbReference type="InterPro" id="IPR008921">
    <property type="entry name" value="DNA_pol3_clamp-load_cplx_C"/>
</dbReference>
<dbReference type="InterPro" id="IPR003593">
    <property type="entry name" value="AAA+_ATPase"/>
</dbReference>
<evidence type="ECO:0000313" key="8">
    <source>
        <dbReference type="EMBL" id="CCI45978.1"/>
    </source>
</evidence>
<dbReference type="Gene3D" id="3.40.50.300">
    <property type="entry name" value="P-loop containing nucleotide triphosphate hydrolases"/>
    <property type="match status" value="1"/>
</dbReference>
<keyword evidence="5" id="KW-0067">ATP-binding</keyword>
<accession>A0A024GI20</accession>
<dbReference type="Pfam" id="PF08542">
    <property type="entry name" value="Rep_fac_C"/>
    <property type="match status" value="1"/>
</dbReference>
<dbReference type="InterPro" id="IPR003959">
    <property type="entry name" value="ATPase_AAA_core"/>
</dbReference>
<evidence type="ECO:0000313" key="9">
    <source>
        <dbReference type="Proteomes" id="UP000053237"/>
    </source>
</evidence>
<gene>
    <name evidence="8" type="ORF">BN9_068880</name>
</gene>
<dbReference type="GO" id="GO:0003689">
    <property type="term" value="F:DNA clamp loader activity"/>
    <property type="evidence" value="ECO:0007669"/>
    <property type="project" value="TreeGrafter"/>
</dbReference>
<evidence type="ECO:0000256" key="3">
    <source>
        <dbReference type="ARBA" id="ARBA00022705"/>
    </source>
</evidence>
<name>A0A024GI20_9STRA</name>
<keyword evidence="4" id="KW-0547">Nucleotide-binding</keyword>
<dbReference type="AlphaFoldDB" id="A0A024GI20"/>
<dbReference type="SMART" id="SM00382">
    <property type="entry name" value="AAA"/>
    <property type="match status" value="1"/>
</dbReference>
<evidence type="ECO:0000256" key="5">
    <source>
        <dbReference type="ARBA" id="ARBA00022840"/>
    </source>
</evidence>
<dbReference type="InParanoid" id="A0A024GI20"/>
<dbReference type="GO" id="GO:0005634">
    <property type="term" value="C:nucleus"/>
    <property type="evidence" value="ECO:0007669"/>
    <property type="project" value="UniProtKB-SubCell"/>
</dbReference>
<dbReference type="Proteomes" id="UP000053237">
    <property type="component" value="Unassembled WGS sequence"/>
</dbReference>
<reference evidence="8 9" key="1">
    <citation type="submission" date="2012-05" db="EMBL/GenBank/DDBJ databases">
        <title>Recombination and specialization in a pathogen metapopulation.</title>
        <authorList>
            <person name="Gardiner A."/>
            <person name="Kemen E."/>
            <person name="Schultz-Larsen T."/>
            <person name="MacLean D."/>
            <person name="Van Oosterhout C."/>
            <person name="Jones J.D.G."/>
        </authorList>
    </citation>
    <scope>NUCLEOTIDE SEQUENCE [LARGE SCALE GENOMIC DNA]</scope>
    <source>
        <strain evidence="8 9">Ac Nc2</strain>
    </source>
</reference>
<dbReference type="GO" id="GO:0003677">
    <property type="term" value="F:DNA binding"/>
    <property type="evidence" value="ECO:0007669"/>
    <property type="project" value="InterPro"/>
</dbReference>
<dbReference type="EMBL" id="CAIX01000113">
    <property type="protein sequence ID" value="CCI45978.1"/>
    <property type="molecule type" value="Genomic_DNA"/>
</dbReference>
<dbReference type="Gene3D" id="1.10.8.60">
    <property type="match status" value="1"/>
</dbReference>
<dbReference type="CDD" id="cd18140">
    <property type="entry name" value="HLD_clamp_RFC"/>
    <property type="match status" value="1"/>
</dbReference>
<dbReference type="InterPro" id="IPR013748">
    <property type="entry name" value="Rep_factorC_C"/>
</dbReference>
<keyword evidence="9" id="KW-1185">Reference proteome</keyword>
<feature type="domain" description="AAA+ ATPase" evidence="7">
    <location>
        <begin position="39"/>
        <end position="174"/>
    </location>
</feature>
<evidence type="ECO:0000256" key="1">
    <source>
        <dbReference type="ARBA" id="ARBA00004123"/>
    </source>
</evidence>
<comment type="caution">
    <text evidence="8">The sequence shown here is derived from an EMBL/GenBank/DDBJ whole genome shotgun (WGS) entry which is preliminary data.</text>
</comment>
<dbReference type="InterPro" id="IPR050238">
    <property type="entry name" value="DNA_Rep/Repair_Clamp_Loader"/>
</dbReference>
<dbReference type="FunCoup" id="A0A024GI20">
    <property type="interactions" value="480"/>
</dbReference>
<sequence>MAHEFETPWVEKYRPTSLDDVVANQETITCLKAMARDGNMTNIILSGPPGTGKTTSILCLARALLGPALKQAVLELNASDDRGIDTVRTKIKLFAQQKVNLPPGRHKLVILDEADSITGAAQQALRRTMEIYSSTTRFALACNNSTKIIEPIQSRCAILRFTRLKNELILERLLFICKEEHLTYQEDGLAGIIFTAEGDMRNAINNLQATHAGFGAITDANVFKACDQPHPGIIKKMLEECIQSKLSAAETHLFGLIRAGYSTFDLIETIFRVCKSLEMDEHLQLEFIKQIGVTHMCIADGLSSLLQIHALIARLCSNAGKINAPTS</sequence>
<dbReference type="STRING" id="65357.A0A024GI20"/>
<evidence type="ECO:0000256" key="6">
    <source>
        <dbReference type="ARBA" id="ARBA00023242"/>
    </source>
</evidence>
<comment type="subcellular location">
    <subcellularLocation>
        <location evidence="1">Nucleus</location>
    </subcellularLocation>
</comment>
<dbReference type="FunFam" id="1.20.272.10:FF:000015">
    <property type="entry name" value="Replication factor C subunit 4"/>
    <property type="match status" value="1"/>
</dbReference>
<dbReference type="InterPro" id="IPR047854">
    <property type="entry name" value="RFC_lid"/>
</dbReference>
<evidence type="ECO:0000256" key="4">
    <source>
        <dbReference type="ARBA" id="ARBA00022741"/>
    </source>
</evidence>
<dbReference type="GO" id="GO:0006281">
    <property type="term" value="P:DNA repair"/>
    <property type="evidence" value="ECO:0007669"/>
    <property type="project" value="TreeGrafter"/>
</dbReference>
<organism evidence="8 9">
    <name type="scientific">Albugo candida</name>
    <dbReference type="NCBI Taxonomy" id="65357"/>
    <lineage>
        <taxon>Eukaryota</taxon>
        <taxon>Sar</taxon>
        <taxon>Stramenopiles</taxon>
        <taxon>Oomycota</taxon>
        <taxon>Peronosporomycetes</taxon>
        <taxon>Albuginales</taxon>
        <taxon>Albuginaceae</taxon>
        <taxon>Albugo</taxon>
    </lineage>
</organism>
<dbReference type="Pfam" id="PF00004">
    <property type="entry name" value="AAA"/>
    <property type="match status" value="1"/>
</dbReference>
<dbReference type="FunFam" id="3.40.50.300:FF:000107">
    <property type="entry name" value="Replication factor C subunit 4"/>
    <property type="match status" value="1"/>
</dbReference>
<dbReference type="CDD" id="cd00009">
    <property type="entry name" value="AAA"/>
    <property type="match status" value="1"/>
</dbReference>
<dbReference type="SUPFAM" id="SSF52540">
    <property type="entry name" value="P-loop containing nucleoside triphosphate hydrolases"/>
    <property type="match status" value="1"/>
</dbReference>
<keyword evidence="6" id="KW-0539">Nucleus</keyword>
<dbReference type="PANTHER" id="PTHR11669">
    <property type="entry name" value="REPLICATION FACTOR C / DNA POLYMERASE III GAMMA-TAU SUBUNIT"/>
    <property type="match status" value="1"/>
</dbReference>
<dbReference type="InterPro" id="IPR027417">
    <property type="entry name" value="P-loop_NTPase"/>
</dbReference>
<dbReference type="Gene3D" id="1.20.272.10">
    <property type="match status" value="1"/>
</dbReference>
<keyword evidence="3" id="KW-0235">DNA replication</keyword>
<dbReference type="GO" id="GO:0005663">
    <property type="term" value="C:DNA replication factor C complex"/>
    <property type="evidence" value="ECO:0007669"/>
    <property type="project" value="TreeGrafter"/>
</dbReference>
<comment type="similarity">
    <text evidence="2">Belongs to the activator 1 small subunits family.</text>
</comment>
<dbReference type="OrthoDB" id="4199794at2759"/>
<dbReference type="GO" id="GO:0031391">
    <property type="term" value="C:Elg1 RFC-like complex"/>
    <property type="evidence" value="ECO:0007669"/>
    <property type="project" value="UniProtKB-ARBA"/>
</dbReference>
<dbReference type="NCBIfam" id="NF001679">
    <property type="entry name" value="PRK00440.1"/>
    <property type="match status" value="1"/>
</dbReference>
<dbReference type="GO" id="GO:0006271">
    <property type="term" value="P:DNA strand elongation involved in DNA replication"/>
    <property type="evidence" value="ECO:0007669"/>
    <property type="project" value="UniProtKB-ARBA"/>
</dbReference>
<protein>
    <recommendedName>
        <fullName evidence="7">AAA+ ATPase domain-containing protein</fullName>
    </recommendedName>
</protein>
<dbReference type="GO" id="GO:0016887">
    <property type="term" value="F:ATP hydrolysis activity"/>
    <property type="evidence" value="ECO:0007669"/>
    <property type="project" value="InterPro"/>
</dbReference>
<dbReference type="GO" id="GO:0005524">
    <property type="term" value="F:ATP binding"/>
    <property type="evidence" value="ECO:0007669"/>
    <property type="project" value="UniProtKB-KW"/>
</dbReference>
<evidence type="ECO:0000256" key="2">
    <source>
        <dbReference type="ARBA" id="ARBA00005378"/>
    </source>
</evidence>
<proteinExistence type="inferred from homology"/>
<evidence type="ECO:0000259" key="7">
    <source>
        <dbReference type="SMART" id="SM00382"/>
    </source>
</evidence>
<dbReference type="FunFam" id="1.10.8.60:FF:000012">
    <property type="entry name" value="Replication factor C subunit 4"/>
    <property type="match status" value="1"/>
</dbReference>
<dbReference type="PANTHER" id="PTHR11669:SF5">
    <property type="entry name" value="REPLICATION FACTOR C SUBUNIT 2"/>
    <property type="match status" value="1"/>
</dbReference>
<dbReference type="SUPFAM" id="SSF48019">
    <property type="entry name" value="post-AAA+ oligomerization domain-like"/>
    <property type="match status" value="1"/>
</dbReference>